<keyword evidence="1" id="KW-1185">Reference proteome</keyword>
<evidence type="ECO:0000313" key="1">
    <source>
        <dbReference type="Proteomes" id="UP000515163"/>
    </source>
</evidence>
<proteinExistence type="predicted"/>
<reference evidence="2" key="1">
    <citation type="submission" date="2025-08" db="UniProtKB">
        <authorList>
            <consortium name="RefSeq"/>
        </authorList>
    </citation>
    <scope>IDENTIFICATION</scope>
    <source>
        <tissue evidence="2">Tentacle</tissue>
    </source>
</reference>
<gene>
    <name evidence="2" type="primary">LOC116302576</name>
</gene>
<dbReference type="InParanoid" id="A0A6P8ILV6"/>
<organism evidence="1 2">
    <name type="scientific">Actinia tenebrosa</name>
    <name type="common">Australian red waratah sea anemone</name>
    <dbReference type="NCBI Taxonomy" id="6105"/>
    <lineage>
        <taxon>Eukaryota</taxon>
        <taxon>Metazoa</taxon>
        <taxon>Cnidaria</taxon>
        <taxon>Anthozoa</taxon>
        <taxon>Hexacorallia</taxon>
        <taxon>Actiniaria</taxon>
        <taxon>Actiniidae</taxon>
        <taxon>Actinia</taxon>
    </lineage>
</organism>
<evidence type="ECO:0000313" key="2">
    <source>
        <dbReference type="RefSeq" id="XP_031567772.1"/>
    </source>
</evidence>
<name>A0A6P8ILV6_ACTTE</name>
<accession>A0A6P8ILV6</accession>
<dbReference type="KEGG" id="aten:116302576"/>
<sequence length="58" mass="6453">NRGPVDKSLSFKILKSSSAEEVLKLWEDYYSKNEKSAAQLLKACSVLNGSIRGYMQGN</sequence>
<protein>
    <submittedName>
        <fullName evidence="2">Uncharacterized protein LOC116302576</fullName>
    </submittedName>
</protein>
<dbReference type="GeneID" id="116302576"/>
<dbReference type="AlphaFoldDB" id="A0A6P8ILV6"/>
<dbReference type="RefSeq" id="XP_031567772.1">
    <property type="nucleotide sequence ID" value="XM_031711912.1"/>
</dbReference>
<feature type="non-terminal residue" evidence="2">
    <location>
        <position position="1"/>
    </location>
</feature>
<dbReference type="Proteomes" id="UP000515163">
    <property type="component" value="Unplaced"/>
</dbReference>